<dbReference type="EMBL" id="CP022356">
    <property type="protein sequence ID" value="ASK78896.1"/>
    <property type="molecule type" value="Genomic_DNA"/>
</dbReference>
<dbReference type="SMART" id="SM00850">
    <property type="entry name" value="LytTR"/>
    <property type="match status" value="1"/>
</dbReference>
<evidence type="ECO:0000313" key="4">
    <source>
        <dbReference type="EMBL" id="ASK78896.1"/>
    </source>
</evidence>
<evidence type="ECO:0000256" key="2">
    <source>
        <dbReference type="SAM" id="Phobius"/>
    </source>
</evidence>
<keyword evidence="1" id="KW-0902">Two-component regulatory system</keyword>
<accession>A0A220VF93</accession>
<dbReference type="GO" id="GO:0000156">
    <property type="term" value="F:phosphorelay response regulator activity"/>
    <property type="evidence" value="ECO:0007669"/>
    <property type="project" value="InterPro"/>
</dbReference>
<dbReference type="InterPro" id="IPR007492">
    <property type="entry name" value="LytTR_DNA-bd_dom"/>
</dbReference>
<feature type="transmembrane region" description="Helical" evidence="2">
    <location>
        <begin position="77"/>
        <end position="99"/>
    </location>
</feature>
<evidence type="ECO:0000259" key="3">
    <source>
        <dbReference type="PROSITE" id="PS50930"/>
    </source>
</evidence>
<evidence type="ECO:0000313" key="5">
    <source>
        <dbReference type="Proteomes" id="UP000242175"/>
    </source>
</evidence>
<dbReference type="PROSITE" id="PS50930">
    <property type="entry name" value="HTH_LYTTR"/>
    <property type="match status" value="1"/>
</dbReference>
<keyword evidence="2" id="KW-1133">Transmembrane helix</keyword>
<dbReference type="PANTHER" id="PTHR37299:SF1">
    <property type="entry name" value="STAGE 0 SPORULATION PROTEIN A HOMOLOG"/>
    <property type="match status" value="1"/>
</dbReference>
<name>A0A220VF93_9GAMM</name>
<keyword evidence="5" id="KW-1185">Reference proteome</keyword>
<sequence>MLYFLLFHKLLEERNIKYCIKIKFIMFDIIKKIHKRNPIIKFFIILIICSSFASYFEMLMRGSHWHFLNELDPFNELIAALISMISQIAALYFIDITFIQQNKSFFKWKTCLQFIICLFICYVFHFILLLMKDIFLKRNLYDEDFFYEITVNTGIIIDVIAYIYITRFWMEPYNILTSQVHSLSLNQKNKTQKYLQTTDLDEKNIFETNKQKKSNINYFEVVKSNQTYYVKHHEILFIKAASNYMEINSFNGLFPVRSTLKNIKEVLSDHFIQIHRSVIINLDSVKAFKYDEVHKKYVVTVIDNTQFNISKSFIENFRKAWKSKQLNKSDKI</sequence>
<dbReference type="Pfam" id="PF04397">
    <property type="entry name" value="LytTR"/>
    <property type="match status" value="1"/>
</dbReference>
<reference evidence="4 5" key="1">
    <citation type="journal article" date="2016" name="Int. J. Syst. Evol. Microbiol.">
        <title>Paraphotobacterium marinum gen. nov., sp. nov., a member of the family Vibrionaceae, isolated from surface seawater.</title>
        <authorList>
            <person name="Huang Z."/>
            <person name="Dong C."/>
            <person name="Shao Z."/>
        </authorList>
    </citation>
    <scope>NUCLEOTIDE SEQUENCE [LARGE SCALE GENOMIC DNA]</scope>
    <source>
        <strain evidence="4 5">NSCS20N07D</strain>
    </source>
</reference>
<gene>
    <name evidence="4" type="ORF">CF386_07455</name>
</gene>
<feature type="transmembrane region" description="Helical" evidence="2">
    <location>
        <begin position="39"/>
        <end position="57"/>
    </location>
</feature>
<organism evidence="4 5">
    <name type="scientific">Paraphotobacterium marinum</name>
    <dbReference type="NCBI Taxonomy" id="1755811"/>
    <lineage>
        <taxon>Bacteria</taxon>
        <taxon>Pseudomonadati</taxon>
        <taxon>Pseudomonadota</taxon>
        <taxon>Gammaproteobacteria</taxon>
        <taxon>Vibrionales</taxon>
        <taxon>Vibrionaceae</taxon>
        <taxon>Paraphotobacterium</taxon>
    </lineage>
</organism>
<dbReference type="PANTHER" id="PTHR37299">
    <property type="entry name" value="TRANSCRIPTIONAL REGULATOR-RELATED"/>
    <property type="match status" value="1"/>
</dbReference>
<dbReference type="GO" id="GO:0003677">
    <property type="term" value="F:DNA binding"/>
    <property type="evidence" value="ECO:0007669"/>
    <property type="project" value="InterPro"/>
</dbReference>
<feature type="transmembrane region" description="Helical" evidence="2">
    <location>
        <begin position="145"/>
        <end position="165"/>
    </location>
</feature>
<proteinExistence type="predicted"/>
<dbReference type="Proteomes" id="UP000242175">
    <property type="component" value="Chromosome small"/>
</dbReference>
<keyword evidence="2" id="KW-0472">Membrane</keyword>
<feature type="transmembrane region" description="Helical" evidence="2">
    <location>
        <begin position="111"/>
        <end position="130"/>
    </location>
</feature>
<dbReference type="AlphaFoldDB" id="A0A220VF93"/>
<feature type="domain" description="HTH LytTR-type" evidence="3">
    <location>
        <begin position="219"/>
        <end position="323"/>
    </location>
</feature>
<keyword evidence="2" id="KW-0812">Transmembrane</keyword>
<evidence type="ECO:0000256" key="1">
    <source>
        <dbReference type="ARBA" id="ARBA00023012"/>
    </source>
</evidence>
<dbReference type="InterPro" id="IPR046947">
    <property type="entry name" value="LytR-like"/>
</dbReference>
<dbReference type="KEGG" id="pmai:CF386_07455"/>
<protein>
    <recommendedName>
        <fullName evidence="3">HTH LytTR-type domain-containing protein</fullName>
    </recommendedName>
</protein>
<dbReference type="Gene3D" id="2.40.50.1020">
    <property type="entry name" value="LytTr DNA-binding domain"/>
    <property type="match status" value="1"/>
</dbReference>